<comment type="subcellular location">
    <subcellularLocation>
        <location evidence="1">Membrane</location>
        <topology evidence="1">Single-pass membrane protein</topology>
    </subcellularLocation>
</comment>
<keyword evidence="3" id="KW-1003">Cell membrane</keyword>
<proteinExistence type="predicted"/>
<dbReference type="InterPro" id="IPR003369">
    <property type="entry name" value="TatA/B/E"/>
</dbReference>
<evidence type="ECO:0000313" key="10">
    <source>
        <dbReference type="EMBL" id="SFQ94883.1"/>
    </source>
</evidence>
<dbReference type="Gene3D" id="1.20.5.3310">
    <property type="match status" value="1"/>
</dbReference>
<dbReference type="PRINTS" id="PR01506">
    <property type="entry name" value="TATBPROTEIN"/>
</dbReference>
<keyword evidence="8" id="KW-0472">Membrane</keyword>
<evidence type="ECO:0000256" key="8">
    <source>
        <dbReference type="ARBA" id="ARBA00023136"/>
    </source>
</evidence>
<dbReference type="RefSeq" id="WP_092075551.1">
    <property type="nucleotide sequence ID" value="NZ_FOYI01000001.1"/>
</dbReference>
<dbReference type="EMBL" id="FOYI01000001">
    <property type="protein sequence ID" value="SFQ94883.1"/>
    <property type="molecule type" value="Genomic_DNA"/>
</dbReference>
<dbReference type="GO" id="GO:0043953">
    <property type="term" value="P:protein transport by the Tat complex"/>
    <property type="evidence" value="ECO:0007669"/>
    <property type="project" value="InterPro"/>
</dbReference>
<dbReference type="Pfam" id="PF02416">
    <property type="entry name" value="TatA_B_E"/>
    <property type="match status" value="1"/>
</dbReference>
<dbReference type="NCBIfam" id="TIGR01410">
    <property type="entry name" value="tatB"/>
    <property type="match status" value="1"/>
</dbReference>
<evidence type="ECO:0000256" key="5">
    <source>
        <dbReference type="ARBA" id="ARBA00022927"/>
    </source>
</evidence>
<keyword evidence="2" id="KW-0813">Transport</keyword>
<evidence type="ECO:0000313" key="11">
    <source>
        <dbReference type="Proteomes" id="UP000199302"/>
    </source>
</evidence>
<feature type="compositionally biased region" description="Basic and acidic residues" evidence="9">
    <location>
        <begin position="124"/>
        <end position="144"/>
    </location>
</feature>
<keyword evidence="7" id="KW-0811">Translocation</keyword>
<sequence length="158" mass="16787">MFGMGWTELLVIGIVALIVVGPKDLPVLFRTLGQFTGKMRGMAREFSRAMNDAADHAGVSDIQKTLKTATDPVGKAMDGVRDAARSMTDIDPGKPDSKPGPKPAEMTEDRAAVAKKIEAATARKTAERKAQEAEEARRIADRAEASAAEPAPKPEGDA</sequence>
<protein>
    <submittedName>
        <fullName evidence="10">Sec-independent protein translocase protein TatB</fullName>
    </submittedName>
</protein>
<name>A0A1I6CNX5_9RHOB</name>
<keyword evidence="11" id="KW-1185">Reference proteome</keyword>
<evidence type="ECO:0000256" key="3">
    <source>
        <dbReference type="ARBA" id="ARBA00022475"/>
    </source>
</evidence>
<evidence type="ECO:0000256" key="6">
    <source>
        <dbReference type="ARBA" id="ARBA00022989"/>
    </source>
</evidence>
<feature type="region of interest" description="Disordered" evidence="9">
    <location>
        <begin position="81"/>
        <end position="158"/>
    </location>
</feature>
<dbReference type="OrthoDB" id="7206969at2"/>
<gene>
    <name evidence="10" type="ORF">SAMN04515673_101113</name>
</gene>
<dbReference type="STRING" id="871652.SAMN04515673_101113"/>
<dbReference type="GO" id="GO:0016020">
    <property type="term" value="C:membrane"/>
    <property type="evidence" value="ECO:0007669"/>
    <property type="project" value="UniProtKB-SubCell"/>
</dbReference>
<dbReference type="Proteomes" id="UP000199302">
    <property type="component" value="Unassembled WGS sequence"/>
</dbReference>
<reference evidence="10 11" key="1">
    <citation type="submission" date="2016-10" db="EMBL/GenBank/DDBJ databases">
        <authorList>
            <person name="de Groot N.N."/>
        </authorList>
    </citation>
    <scope>NUCLEOTIDE SEQUENCE [LARGE SCALE GENOMIC DNA]</scope>
    <source>
        <strain evidence="11">KMM 9023,NRIC 0796,JCM 17311,KCTC 23692</strain>
    </source>
</reference>
<dbReference type="InterPro" id="IPR018448">
    <property type="entry name" value="TatB"/>
</dbReference>
<dbReference type="GO" id="GO:0008320">
    <property type="term" value="F:protein transmembrane transporter activity"/>
    <property type="evidence" value="ECO:0007669"/>
    <property type="project" value="InterPro"/>
</dbReference>
<keyword evidence="5" id="KW-0653">Protein transport</keyword>
<dbReference type="PANTHER" id="PTHR33162:SF1">
    <property type="entry name" value="SEC-INDEPENDENT PROTEIN TRANSLOCASE PROTEIN TATA, CHLOROPLASTIC"/>
    <property type="match status" value="1"/>
</dbReference>
<evidence type="ECO:0000256" key="1">
    <source>
        <dbReference type="ARBA" id="ARBA00004167"/>
    </source>
</evidence>
<accession>A0A1I6CNX5</accession>
<evidence type="ECO:0000256" key="9">
    <source>
        <dbReference type="SAM" id="MobiDB-lite"/>
    </source>
</evidence>
<organism evidence="10 11">
    <name type="scientific">Poseidonocella sedimentorum</name>
    <dbReference type="NCBI Taxonomy" id="871652"/>
    <lineage>
        <taxon>Bacteria</taxon>
        <taxon>Pseudomonadati</taxon>
        <taxon>Pseudomonadota</taxon>
        <taxon>Alphaproteobacteria</taxon>
        <taxon>Rhodobacterales</taxon>
        <taxon>Roseobacteraceae</taxon>
        <taxon>Poseidonocella</taxon>
    </lineage>
</organism>
<keyword evidence="6" id="KW-1133">Transmembrane helix</keyword>
<evidence type="ECO:0000256" key="4">
    <source>
        <dbReference type="ARBA" id="ARBA00022692"/>
    </source>
</evidence>
<dbReference type="AlphaFoldDB" id="A0A1I6CNX5"/>
<keyword evidence="4" id="KW-0812">Transmembrane</keyword>
<dbReference type="PANTHER" id="PTHR33162">
    <property type="entry name" value="SEC-INDEPENDENT PROTEIN TRANSLOCASE PROTEIN TATA, CHLOROPLASTIC"/>
    <property type="match status" value="1"/>
</dbReference>
<evidence type="ECO:0000256" key="7">
    <source>
        <dbReference type="ARBA" id="ARBA00023010"/>
    </source>
</evidence>
<feature type="compositionally biased region" description="Basic and acidic residues" evidence="9">
    <location>
        <begin position="91"/>
        <end position="118"/>
    </location>
</feature>
<evidence type="ECO:0000256" key="2">
    <source>
        <dbReference type="ARBA" id="ARBA00022448"/>
    </source>
</evidence>